<dbReference type="Proteomes" id="UP001595818">
    <property type="component" value="Unassembled WGS sequence"/>
</dbReference>
<accession>A0ABV9T5B8</accession>
<comment type="caution">
    <text evidence="1">The sequence shown here is derived from an EMBL/GenBank/DDBJ whole genome shotgun (WGS) entry which is preliminary data.</text>
</comment>
<name>A0ABV9T5B8_9BACT</name>
<proteinExistence type="predicted"/>
<protein>
    <submittedName>
        <fullName evidence="1">Uncharacterized protein</fullName>
    </submittedName>
</protein>
<evidence type="ECO:0000313" key="2">
    <source>
        <dbReference type="Proteomes" id="UP001595818"/>
    </source>
</evidence>
<gene>
    <name evidence="1" type="ORF">ACFPFU_18390</name>
</gene>
<keyword evidence="2" id="KW-1185">Reference proteome</keyword>
<sequence>MQEKLENTASFAFPEEIITTHFCEKLPEGFGYIIDKNGKAKMHRHYGQNIPTLYTAHLPKVLDWLHGLEKPKALENFPCRVPVLLYDCELSFESLLFHYDGTPASANLIRNFLMLFADNITQSKATIISPSFIPKSKLKEEQEIIQLVNTHTAETSFIKFNFNRIGDFWSYAVKHRCTLLVTTKNNQADLAKVLFHFYKGGMWYDRLSFYLSI</sequence>
<dbReference type="EMBL" id="JBHSJJ010000012">
    <property type="protein sequence ID" value="MFC4873677.1"/>
    <property type="molecule type" value="Genomic_DNA"/>
</dbReference>
<evidence type="ECO:0000313" key="1">
    <source>
        <dbReference type="EMBL" id="MFC4873677.1"/>
    </source>
</evidence>
<reference evidence="2" key="1">
    <citation type="journal article" date="2019" name="Int. J. Syst. Evol. Microbiol.">
        <title>The Global Catalogue of Microorganisms (GCM) 10K type strain sequencing project: providing services to taxonomists for standard genome sequencing and annotation.</title>
        <authorList>
            <consortium name="The Broad Institute Genomics Platform"/>
            <consortium name="The Broad Institute Genome Sequencing Center for Infectious Disease"/>
            <person name="Wu L."/>
            <person name="Ma J."/>
        </authorList>
    </citation>
    <scope>NUCLEOTIDE SEQUENCE [LARGE SCALE GENOMIC DNA]</scope>
    <source>
        <strain evidence="2">CGMCC 4.7466</strain>
    </source>
</reference>
<dbReference type="RefSeq" id="WP_377066772.1">
    <property type="nucleotide sequence ID" value="NZ_JBHSJJ010000012.1"/>
</dbReference>
<organism evidence="1 2">
    <name type="scientific">Negadavirga shengliensis</name>
    <dbReference type="NCBI Taxonomy" id="1389218"/>
    <lineage>
        <taxon>Bacteria</taxon>
        <taxon>Pseudomonadati</taxon>
        <taxon>Bacteroidota</taxon>
        <taxon>Cytophagia</taxon>
        <taxon>Cytophagales</taxon>
        <taxon>Cyclobacteriaceae</taxon>
        <taxon>Negadavirga</taxon>
    </lineage>
</organism>